<organism evidence="2 3">
    <name type="scientific">Mycetocola miduiensis</name>
    <dbReference type="NCBI Taxonomy" id="995034"/>
    <lineage>
        <taxon>Bacteria</taxon>
        <taxon>Bacillati</taxon>
        <taxon>Actinomycetota</taxon>
        <taxon>Actinomycetes</taxon>
        <taxon>Micrococcales</taxon>
        <taxon>Microbacteriaceae</taxon>
        <taxon>Mycetocola</taxon>
    </lineage>
</organism>
<dbReference type="SUPFAM" id="SSF54593">
    <property type="entry name" value="Glyoxalase/Bleomycin resistance protein/Dihydroxybiphenyl dioxygenase"/>
    <property type="match status" value="1"/>
</dbReference>
<dbReference type="Proteomes" id="UP000198867">
    <property type="component" value="Unassembled WGS sequence"/>
</dbReference>
<dbReference type="STRING" id="995034.SAMN05216219_1297"/>
<evidence type="ECO:0000313" key="2">
    <source>
        <dbReference type="EMBL" id="SFN59408.1"/>
    </source>
</evidence>
<reference evidence="3" key="1">
    <citation type="submission" date="2016-10" db="EMBL/GenBank/DDBJ databases">
        <authorList>
            <person name="Varghese N."/>
            <person name="Submissions S."/>
        </authorList>
    </citation>
    <scope>NUCLEOTIDE SEQUENCE [LARGE SCALE GENOMIC DNA]</scope>
    <source>
        <strain evidence="3">CGMCC 1.11101</strain>
    </source>
</reference>
<name>A0A1I5AAM2_9MICO</name>
<dbReference type="Pfam" id="PF00903">
    <property type="entry name" value="Glyoxalase"/>
    <property type="match status" value="1"/>
</dbReference>
<dbReference type="RefSeq" id="WP_090709875.1">
    <property type="nucleotide sequence ID" value="NZ_FOVM01000003.1"/>
</dbReference>
<feature type="domain" description="VOC" evidence="1">
    <location>
        <begin position="4"/>
        <end position="125"/>
    </location>
</feature>
<dbReference type="InterPro" id="IPR004360">
    <property type="entry name" value="Glyas_Fos-R_dOase_dom"/>
</dbReference>
<dbReference type="OrthoDB" id="9804907at2"/>
<dbReference type="InterPro" id="IPR037523">
    <property type="entry name" value="VOC_core"/>
</dbReference>
<protein>
    <recommendedName>
        <fullName evidence="1">VOC domain-containing protein</fullName>
    </recommendedName>
</protein>
<dbReference type="InterPro" id="IPR029068">
    <property type="entry name" value="Glyas_Bleomycin-R_OHBP_Dase"/>
</dbReference>
<evidence type="ECO:0000313" key="3">
    <source>
        <dbReference type="Proteomes" id="UP000198867"/>
    </source>
</evidence>
<evidence type="ECO:0000259" key="1">
    <source>
        <dbReference type="PROSITE" id="PS51819"/>
    </source>
</evidence>
<dbReference type="EMBL" id="FOVM01000003">
    <property type="protein sequence ID" value="SFN59408.1"/>
    <property type="molecule type" value="Genomic_DNA"/>
</dbReference>
<sequence>MFTPVHAFSGFSVDDIDAARSFYSEKLGLTVADDDMGILRITLPGGAEVIAYPKPDHTPATFTILNFVVSDVDAAVDELNGRGVTTKIYEDENLPTDEKGVMRDNGPTIAWFRDPAGNVLSVISQ</sequence>
<dbReference type="AlphaFoldDB" id="A0A1I5AAM2"/>
<proteinExistence type="predicted"/>
<keyword evidence="3" id="KW-1185">Reference proteome</keyword>
<accession>A0A1I5AAM2</accession>
<dbReference type="Gene3D" id="3.10.180.10">
    <property type="entry name" value="2,3-Dihydroxybiphenyl 1,2-Dioxygenase, domain 1"/>
    <property type="match status" value="1"/>
</dbReference>
<dbReference type="PROSITE" id="PS51819">
    <property type="entry name" value="VOC"/>
    <property type="match status" value="1"/>
</dbReference>
<gene>
    <name evidence="2" type="ORF">SAMN05216219_1297</name>
</gene>